<name>A0A284R7R3_ARMOS</name>
<proteinExistence type="predicted"/>
<keyword evidence="4" id="KW-1185">Reference proteome</keyword>
<evidence type="ECO:0000313" key="3">
    <source>
        <dbReference type="EMBL" id="SJL04724.1"/>
    </source>
</evidence>
<dbReference type="InterPro" id="IPR055754">
    <property type="entry name" value="DUF7330"/>
</dbReference>
<dbReference type="Pfam" id="PF24016">
    <property type="entry name" value="DUF7330"/>
    <property type="match status" value="1"/>
</dbReference>
<dbReference type="STRING" id="47428.A0A284R7R3"/>
<dbReference type="OMA" id="FRMWDIH"/>
<dbReference type="EMBL" id="FUEG01000005">
    <property type="protein sequence ID" value="SJL04724.1"/>
    <property type="molecule type" value="Genomic_DNA"/>
</dbReference>
<feature type="compositionally biased region" description="Polar residues" evidence="1">
    <location>
        <begin position="1"/>
        <end position="21"/>
    </location>
</feature>
<feature type="region of interest" description="Disordered" evidence="1">
    <location>
        <begin position="1"/>
        <end position="22"/>
    </location>
</feature>
<evidence type="ECO:0000313" key="4">
    <source>
        <dbReference type="Proteomes" id="UP000219338"/>
    </source>
</evidence>
<sequence>MSASDRSSFASERDQTATTGSHKVRYHADEDWDFHLDVSSTPVDLSLVLPHYRARNQPLDHRMNMFVGNDSGHMKLKICRNSVKSKFYLEIQSTTSDITVWLPSDFKGRIHSSGKMSFSSGFLNRIMQSVRLNGVEHDGFAEDEVVVMSSGHVTFRMWDVLTGAPERAQKEVLKRMFGRTQKARETSTMNWDFLLED</sequence>
<gene>
    <name evidence="3" type="ORF">ARMOST_08094</name>
</gene>
<evidence type="ECO:0000256" key="1">
    <source>
        <dbReference type="SAM" id="MobiDB-lite"/>
    </source>
</evidence>
<accession>A0A284R7R3</accession>
<dbReference type="OrthoDB" id="3177929at2759"/>
<organism evidence="3 4">
    <name type="scientific">Armillaria ostoyae</name>
    <name type="common">Armillaria root rot fungus</name>
    <dbReference type="NCBI Taxonomy" id="47428"/>
    <lineage>
        <taxon>Eukaryota</taxon>
        <taxon>Fungi</taxon>
        <taxon>Dikarya</taxon>
        <taxon>Basidiomycota</taxon>
        <taxon>Agaricomycotina</taxon>
        <taxon>Agaricomycetes</taxon>
        <taxon>Agaricomycetidae</taxon>
        <taxon>Agaricales</taxon>
        <taxon>Marasmiineae</taxon>
        <taxon>Physalacriaceae</taxon>
        <taxon>Armillaria</taxon>
    </lineage>
</organism>
<reference evidence="4" key="1">
    <citation type="journal article" date="2017" name="Nat. Ecol. Evol.">
        <title>Genome expansion and lineage-specific genetic innovations in the forest pathogenic fungi Armillaria.</title>
        <authorList>
            <person name="Sipos G."/>
            <person name="Prasanna A.N."/>
            <person name="Walter M.C."/>
            <person name="O'Connor E."/>
            <person name="Balint B."/>
            <person name="Krizsan K."/>
            <person name="Kiss B."/>
            <person name="Hess J."/>
            <person name="Varga T."/>
            <person name="Slot J."/>
            <person name="Riley R."/>
            <person name="Boka B."/>
            <person name="Rigling D."/>
            <person name="Barry K."/>
            <person name="Lee J."/>
            <person name="Mihaltcheva S."/>
            <person name="LaButti K."/>
            <person name="Lipzen A."/>
            <person name="Waldron R."/>
            <person name="Moloney N.M."/>
            <person name="Sperisen C."/>
            <person name="Kredics L."/>
            <person name="Vagvoelgyi C."/>
            <person name="Patrignani A."/>
            <person name="Fitzpatrick D."/>
            <person name="Nagy I."/>
            <person name="Doyle S."/>
            <person name="Anderson J.B."/>
            <person name="Grigoriev I.V."/>
            <person name="Gueldener U."/>
            <person name="Muensterkoetter M."/>
            <person name="Nagy L.G."/>
        </authorList>
    </citation>
    <scope>NUCLEOTIDE SEQUENCE [LARGE SCALE GENOMIC DNA]</scope>
    <source>
        <strain evidence="4">C18/9</strain>
    </source>
</reference>
<protein>
    <recommendedName>
        <fullName evidence="2">DUF7330 domain-containing protein</fullName>
    </recommendedName>
</protein>
<evidence type="ECO:0000259" key="2">
    <source>
        <dbReference type="Pfam" id="PF24016"/>
    </source>
</evidence>
<dbReference type="AlphaFoldDB" id="A0A284R7R3"/>
<dbReference type="Proteomes" id="UP000219338">
    <property type="component" value="Unassembled WGS sequence"/>
</dbReference>
<feature type="domain" description="DUF7330" evidence="2">
    <location>
        <begin position="37"/>
        <end position="128"/>
    </location>
</feature>